<proteinExistence type="predicted"/>
<dbReference type="Gene3D" id="2.60.40.10">
    <property type="entry name" value="Immunoglobulins"/>
    <property type="match status" value="1"/>
</dbReference>
<accession>A0ABY2SMY4</accession>
<dbReference type="EMBL" id="SZPQ01000006">
    <property type="protein sequence ID" value="TKI07245.1"/>
    <property type="molecule type" value="Genomic_DNA"/>
</dbReference>
<evidence type="ECO:0000313" key="3">
    <source>
        <dbReference type="Proteomes" id="UP000305202"/>
    </source>
</evidence>
<name>A0ABY2SMY4_9HYPH</name>
<dbReference type="InterPro" id="IPR016147">
    <property type="entry name" value="Pili_assmbl_chaperone_N"/>
</dbReference>
<dbReference type="PANTHER" id="PTHR30251">
    <property type="entry name" value="PILUS ASSEMBLY CHAPERONE"/>
    <property type="match status" value="1"/>
</dbReference>
<gene>
    <name evidence="2" type="ORF">FCN80_07420</name>
</gene>
<keyword evidence="3" id="KW-1185">Reference proteome</keyword>
<dbReference type="SUPFAM" id="SSF49354">
    <property type="entry name" value="PapD-like"/>
    <property type="match status" value="1"/>
</dbReference>
<sequence>MTIVSSRPLALVLTLALWWASPSIAGHSVLIWPVDPVIIASRPATELWVENRGENTTLLQIRIFAWRQTEGAEHYQTQQHIQPTPAMVRLEAGHKQVIRLFKQIPPLDGREEAYRVLIDEIPLPRHPADPARHMLDFQMRYSIPLFVYGPQSSPEAGDPRLSWRLGSHNGKAYLEIANRGPIHARLSKARLGRHQLTDGLLGYVLAHSSRRWPLSVNASPRTPLEIRIDNRALFWRGVAESG</sequence>
<dbReference type="InterPro" id="IPR008962">
    <property type="entry name" value="PapD-like_sf"/>
</dbReference>
<dbReference type="InterPro" id="IPR013783">
    <property type="entry name" value="Ig-like_fold"/>
</dbReference>
<organism evidence="2 3">
    <name type="scientific">Martelella alba</name>
    <dbReference type="NCBI Taxonomy" id="2590451"/>
    <lineage>
        <taxon>Bacteria</taxon>
        <taxon>Pseudomonadati</taxon>
        <taxon>Pseudomonadota</taxon>
        <taxon>Alphaproteobacteria</taxon>
        <taxon>Hyphomicrobiales</taxon>
        <taxon>Aurantimonadaceae</taxon>
        <taxon>Martelella</taxon>
    </lineage>
</organism>
<dbReference type="Proteomes" id="UP000305202">
    <property type="component" value="Unassembled WGS sequence"/>
</dbReference>
<dbReference type="RefSeq" id="WP_136989510.1">
    <property type="nucleotide sequence ID" value="NZ_SZPQ01000006.1"/>
</dbReference>
<protein>
    <submittedName>
        <fullName evidence="2">Molecular chaperone</fullName>
    </submittedName>
</protein>
<dbReference type="PANTHER" id="PTHR30251:SF4">
    <property type="entry name" value="SLR1668 PROTEIN"/>
    <property type="match status" value="1"/>
</dbReference>
<evidence type="ECO:0000259" key="1">
    <source>
        <dbReference type="Pfam" id="PF00345"/>
    </source>
</evidence>
<comment type="caution">
    <text evidence="2">The sequence shown here is derived from an EMBL/GenBank/DDBJ whole genome shotgun (WGS) entry which is preliminary data.</text>
</comment>
<dbReference type="Pfam" id="PF00345">
    <property type="entry name" value="PapD_N"/>
    <property type="match status" value="1"/>
</dbReference>
<feature type="domain" description="Pili assembly chaperone N-terminal" evidence="1">
    <location>
        <begin position="40"/>
        <end position="147"/>
    </location>
</feature>
<reference evidence="2 3" key="1">
    <citation type="submission" date="2019-04" db="EMBL/GenBank/DDBJ databases">
        <authorList>
            <person name="Li M."/>
            <person name="Gao C."/>
        </authorList>
    </citation>
    <scope>NUCLEOTIDE SEQUENCE [LARGE SCALE GENOMIC DNA]</scope>
    <source>
        <strain evidence="2 3">BGMRC 2031</strain>
    </source>
</reference>
<evidence type="ECO:0000313" key="2">
    <source>
        <dbReference type="EMBL" id="TKI07245.1"/>
    </source>
</evidence>
<dbReference type="InterPro" id="IPR050643">
    <property type="entry name" value="Periplasmic_pilus_chap"/>
</dbReference>